<dbReference type="Proteomes" id="UP000664132">
    <property type="component" value="Unassembled WGS sequence"/>
</dbReference>
<dbReference type="AlphaFoldDB" id="A0A8H7T8E9"/>
<gene>
    <name evidence="1" type="ORF">IFR04_009903</name>
</gene>
<organism evidence="1 2">
    <name type="scientific">Cadophora malorum</name>
    <dbReference type="NCBI Taxonomy" id="108018"/>
    <lineage>
        <taxon>Eukaryota</taxon>
        <taxon>Fungi</taxon>
        <taxon>Dikarya</taxon>
        <taxon>Ascomycota</taxon>
        <taxon>Pezizomycotina</taxon>
        <taxon>Leotiomycetes</taxon>
        <taxon>Helotiales</taxon>
        <taxon>Ploettnerulaceae</taxon>
        <taxon>Cadophora</taxon>
    </lineage>
</organism>
<dbReference type="EMBL" id="JAFJYH010000169">
    <property type="protein sequence ID" value="KAG4416959.1"/>
    <property type="molecule type" value="Genomic_DNA"/>
</dbReference>
<sequence>MFKNRYNCFLVTLKKRLPPTDKKLVGYPSVKDDVDRRFEYHDSSGWQELLDCYSAMSIRDFVDRQQTSFEETLAGLVPPVESKPSANRSRFMCKRRHAEYVVDTSPHLKQKKSNAQIQAIVQIVLLKQRPASYVSIVASKNGHDSETVDFWAQSKPIYNHQDTSLDVYHPQIKHDESAID</sequence>
<keyword evidence="2" id="KW-1185">Reference proteome</keyword>
<protein>
    <submittedName>
        <fullName evidence="1">Uncharacterized protein</fullName>
    </submittedName>
</protein>
<accession>A0A8H7T8E9</accession>
<evidence type="ECO:0000313" key="1">
    <source>
        <dbReference type="EMBL" id="KAG4416959.1"/>
    </source>
</evidence>
<dbReference type="OrthoDB" id="10479880at2759"/>
<evidence type="ECO:0000313" key="2">
    <source>
        <dbReference type="Proteomes" id="UP000664132"/>
    </source>
</evidence>
<comment type="caution">
    <text evidence="1">The sequence shown here is derived from an EMBL/GenBank/DDBJ whole genome shotgun (WGS) entry which is preliminary data.</text>
</comment>
<name>A0A8H7T8E9_9HELO</name>
<reference evidence="1" key="1">
    <citation type="submission" date="2021-02" db="EMBL/GenBank/DDBJ databases">
        <title>Genome sequence Cadophora malorum strain M34.</title>
        <authorList>
            <person name="Stefanovic E."/>
            <person name="Vu D."/>
            <person name="Scully C."/>
            <person name="Dijksterhuis J."/>
            <person name="Roader J."/>
            <person name="Houbraken J."/>
        </authorList>
    </citation>
    <scope>NUCLEOTIDE SEQUENCE</scope>
    <source>
        <strain evidence="1">M34</strain>
    </source>
</reference>
<proteinExistence type="predicted"/>